<gene>
    <name evidence="5" type="ORF">GZH46_01660</name>
</gene>
<dbReference type="Proteomes" id="UP000825002">
    <property type="component" value="Unassembled WGS sequence"/>
</dbReference>
<organism evidence="5 6">
    <name type="scientific">Fragariocoptes setiger</name>
    <dbReference type="NCBI Taxonomy" id="1670756"/>
    <lineage>
        <taxon>Eukaryota</taxon>
        <taxon>Metazoa</taxon>
        <taxon>Ecdysozoa</taxon>
        <taxon>Arthropoda</taxon>
        <taxon>Chelicerata</taxon>
        <taxon>Arachnida</taxon>
        <taxon>Acari</taxon>
        <taxon>Acariformes</taxon>
        <taxon>Trombidiformes</taxon>
        <taxon>Prostigmata</taxon>
        <taxon>Eupodina</taxon>
        <taxon>Eriophyoidea</taxon>
        <taxon>Phytoptidae</taxon>
        <taxon>Fragariocoptes</taxon>
    </lineage>
</organism>
<evidence type="ECO:0000256" key="2">
    <source>
        <dbReference type="ARBA" id="ARBA00022989"/>
    </source>
</evidence>
<evidence type="ECO:0000313" key="5">
    <source>
        <dbReference type="EMBL" id="KAG9509810.1"/>
    </source>
</evidence>
<comment type="similarity">
    <text evidence="4">Belongs to the copper transporter (Ctr) (TC 1.A.56) family. SLC31A subfamily.</text>
</comment>
<dbReference type="EMBL" id="JAIFTH010000324">
    <property type="protein sequence ID" value="KAG9509810.1"/>
    <property type="molecule type" value="Genomic_DNA"/>
</dbReference>
<comment type="subcellular location">
    <subcellularLocation>
        <location evidence="4">Membrane</location>
        <topology evidence="4">Multi-pass membrane protein</topology>
    </subcellularLocation>
</comment>
<feature type="transmembrane region" description="Helical" evidence="4">
    <location>
        <begin position="24"/>
        <end position="41"/>
    </location>
</feature>
<keyword evidence="4" id="KW-0813">Transport</keyword>
<evidence type="ECO:0000313" key="6">
    <source>
        <dbReference type="Proteomes" id="UP000825002"/>
    </source>
</evidence>
<proteinExistence type="inferred from homology"/>
<protein>
    <recommendedName>
        <fullName evidence="4">Copper transport protein</fullName>
    </recommendedName>
</protein>
<dbReference type="InterPro" id="IPR007274">
    <property type="entry name" value="Cop_transporter"/>
</dbReference>
<name>A0ABQ7S8R1_9ACAR</name>
<evidence type="ECO:0000256" key="4">
    <source>
        <dbReference type="RuleBase" id="RU367022"/>
    </source>
</evidence>
<accession>A0ABQ7S8R1</accession>
<feature type="transmembrane region" description="Helical" evidence="4">
    <location>
        <begin position="100"/>
        <end position="121"/>
    </location>
</feature>
<comment type="caution">
    <text evidence="5">The sequence shown here is derived from an EMBL/GenBank/DDBJ whole genome shotgun (WGS) entry which is preliminary data.</text>
</comment>
<evidence type="ECO:0000256" key="1">
    <source>
        <dbReference type="ARBA" id="ARBA00022692"/>
    </source>
</evidence>
<dbReference type="Pfam" id="PF04145">
    <property type="entry name" value="Ctr"/>
    <property type="match status" value="1"/>
</dbReference>
<keyword evidence="6" id="KW-1185">Reference proteome</keyword>
<keyword evidence="4" id="KW-0187">Copper transport</keyword>
<reference evidence="5 6" key="1">
    <citation type="submission" date="2020-10" db="EMBL/GenBank/DDBJ databases">
        <authorList>
            <person name="Klimov P.B."/>
            <person name="Dyachkov S.M."/>
            <person name="Chetverikov P.E."/>
        </authorList>
    </citation>
    <scope>NUCLEOTIDE SEQUENCE [LARGE SCALE GENOMIC DNA]</scope>
    <source>
        <strain evidence="5">BMOC 18-1129-001#AD2665</strain>
        <tissue evidence="5">Entire mites</tissue>
    </source>
</reference>
<dbReference type="PANTHER" id="PTHR12483">
    <property type="entry name" value="SOLUTE CARRIER FAMILY 31 COPPER TRANSPORTERS"/>
    <property type="match status" value="1"/>
</dbReference>
<evidence type="ECO:0000256" key="3">
    <source>
        <dbReference type="ARBA" id="ARBA00023136"/>
    </source>
</evidence>
<sequence length="152" mass="17675">MMKMFFHSGLGDLFLFHDLILDKPWKLTLTCGVLFFIAILYESIKYYRSVHCRCYMKKQQQYQVSNGNTSLAHETHAAADGLFMNRCEVAMARENNRIRALSSFLHLIQTTLAYGLMLAAMTFNEPSWDIMCFTDHTTRLSQSKIVTDCFYE</sequence>
<keyword evidence="2 4" id="KW-1133">Transmembrane helix</keyword>
<keyword evidence="4" id="KW-0186">Copper</keyword>
<keyword evidence="3 4" id="KW-0472">Membrane</keyword>
<keyword evidence="4" id="KW-0406">Ion transport</keyword>
<keyword evidence="1 4" id="KW-0812">Transmembrane</keyword>